<dbReference type="Proteomes" id="UP001066276">
    <property type="component" value="Chromosome 8"/>
</dbReference>
<accession>A0AAV7NXH4</accession>
<evidence type="ECO:0000313" key="3">
    <source>
        <dbReference type="Proteomes" id="UP001066276"/>
    </source>
</evidence>
<dbReference type="EMBL" id="JANPWB010000012">
    <property type="protein sequence ID" value="KAJ1120149.1"/>
    <property type="molecule type" value="Genomic_DNA"/>
</dbReference>
<evidence type="ECO:0000313" key="2">
    <source>
        <dbReference type="EMBL" id="KAJ1120149.1"/>
    </source>
</evidence>
<feature type="non-terminal residue" evidence="2">
    <location>
        <position position="1"/>
    </location>
</feature>
<sequence length="260" mass="28237">DAFTGYRDEFVGVTSSSEALSQVLKFLLENIRVSAVASNPDHFTTPWHLLGETLGCGDPSRAGLRDGESFGGVQQQPARGGIPCGAHYLPLPCFPFTWRVRDTLRVELRGSPSEYIKRVFVLFEAPNPPRFVMLMSSDITAEIKVPRSEYKPVPSGGREEERPGAWKRAQQPGPGSDTEEQLCKHTERAPAAHLHCGDSSTLAETSPPNCGESGVVGRDRPALHTKVRAQGGRTVSGGLKVMYPKQEDWQLTGGSPASLL</sequence>
<organism evidence="2 3">
    <name type="scientific">Pleurodeles waltl</name>
    <name type="common">Iberian ribbed newt</name>
    <dbReference type="NCBI Taxonomy" id="8319"/>
    <lineage>
        <taxon>Eukaryota</taxon>
        <taxon>Metazoa</taxon>
        <taxon>Chordata</taxon>
        <taxon>Craniata</taxon>
        <taxon>Vertebrata</taxon>
        <taxon>Euteleostomi</taxon>
        <taxon>Amphibia</taxon>
        <taxon>Batrachia</taxon>
        <taxon>Caudata</taxon>
        <taxon>Salamandroidea</taxon>
        <taxon>Salamandridae</taxon>
        <taxon>Pleurodelinae</taxon>
        <taxon>Pleurodeles</taxon>
    </lineage>
</organism>
<dbReference type="AlphaFoldDB" id="A0AAV7NXH4"/>
<protein>
    <submittedName>
        <fullName evidence="2">Uncharacterized protein</fullName>
    </submittedName>
</protein>
<name>A0AAV7NXH4_PLEWA</name>
<proteinExistence type="predicted"/>
<keyword evidence="3" id="KW-1185">Reference proteome</keyword>
<evidence type="ECO:0000256" key="1">
    <source>
        <dbReference type="SAM" id="MobiDB-lite"/>
    </source>
</evidence>
<reference evidence="2" key="1">
    <citation type="journal article" date="2022" name="bioRxiv">
        <title>Sequencing and chromosome-scale assembly of the giantPleurodeles waltlgenome.</title>
        <authorList>
            <person name="Brown T."/>
            <person name="Elewa A."/>
            <person name="Iarovenko S."/>
            <person name="Subramanian E."/>
            <person name="Araus A.J."/>
            <person name="Petzold A."/>
            <person name="Susuki M."/>
            <person name="Suzuki K.-i.T."/>
            <person name="Hayashi T."/>
            <person name="Toyoda A."/>
            <person name="Oliveira C."/>
            <person name="Osipova E."/>
            <person name="Leigh N.D."/>
            <person name="Simon A."/>
            <person name="Yun M.H."/>
        </authorList>
    </citation>
    <scope>NUCLEOTIDE SEQUENCE</scope>
    <source>
        <strain evidence="2">20211129_DDA</strain>
        <tissue evidence="2">Liver</tissue>
    </source>
</reference>
<comment type="caution">
    <text evidence="2">The sequence shown here is derived from an EMBL/GenBank/DDBJ whole genome shotgun (WGS) entry which is preliminary data.</text>
</comment>
<feature type="region of interest" description="Disordered" evidence="1">
    <location>
        <begin position="148"/>
        <end position="184"/>
    </location>
</feature>
<gene>
    <name evidence="2" type="ORF">NDU88_008324</name>
</gene>
<feature type="region of interest" description="Disordered" evidence="1">
    <location>
        <begin position="197"/>
        <end position="221"/>
    </location>
</feature>
<feature type="compositionally biased region" description="Polar residues" evidence="1">
    <location>
        <begin position="198"/>
        <end position="208"/>
    </location>
</feature>